<reference evidence="2" key="1">
    <citation type="submission" date="2017-02" db="UniProtKB">
        <authorList>
            <consortium name="WormBaseParasite"/>
        </authorList>
    </citation>
    <scope>IDENTIFICATION</scope>
</reference>
<evidence type="ECO:0000313" key="1">
    <source>
        <dbReference type="Proteomes" id="UP000036681"/>
    </source>
</evidence>
<name>A0A0M3HH63_ASCLU</name>
<protein>
    <submittedName>
        <fullName evidence="2">Transposase</fullName>
    </submittedName>
</protein>
<proteinExistence type="predicted"/>
<dbReference type="AlphaFoldDB" id="A0A0M3HH63"/>
<organism evidence="1 2">
    <name type="scientific">Ascaris lumbricoides</name>
    <name type="common">Giant roundworm</name>
    <dbReference type="NCBI Taxonomy" id="6252"/>
    <lineage>
        <taxon>Eukaryota</taxon>
        <taxon>Metazoa</taxon>
        <taxon>Ecdysozoa</taxon>
        <taxon>Nematoda</taxon>
        <taxon>Chromadorea</taxon>
        <taxon>Rhabditida</taxon>
        <taxon>Spirurina</taxon>
        <taxon>Ascaridomorpha</taxon>
        <taxon>Ascaridoidea</taxon>
        <taxon>Ascarididae</taxon>
        <taxon>Ascaris</taxon>
    </lineage>
</organism>
<dbReference type="WBParaSite" id="ALUE_0000085801-mRNA-1">
    <property type="protein sequence ID" value="ALUE_0000085801-mRNA-1"/>
    <property type="gene ID" value="ALUE_0000085801"/>
</dbReference>
<accession>A0A0M3HH63</accession>
<keyword evidence="1" id="KW-1185">Reference proteome</keyword>
<dbReference type="Proteomes" id="UP000036681">
    <property type="component" value="Unplaced"/>
</dbReference>
<sequence>MVECWCNLLAVQVIVLDEQMLSRISTAWITVRRYQSETPLHHRHRRSVNHHLPWEALHVKNGERYDGLGQSLLLACQTPKSQIENDSRTVRPPFDIDAN</sequence>
<evidence type="ECO:0000313" key="2">
    <source>
        <dbReference type="WBParaSite" id="ALUE_0000085801-mRNA-1"/>
    </source>
</evidence>